<reference evidence="4 5" key="2">
    <citation type="journal article" date="2015" name="MBio">
        <title>Genome-Resolved Metagenomic Analysis Reveals Roles for Candidate Phyla and Other Microbial Community Members in Biogeochemical Transformations in Oil Reservoirs.</title>
        <authorList>
            <person name="Hu P."/>
            <person name="Tom L."/>
            <person name="Singh A."/>
            <person name="Thomas B.C."/>
            <person name="Baker B.J."/>
            <person name="Piceno Y.M."/>
            <person name="Andersen G.L."/>
            <person name="Banfield J.F."/>
        </authorList>
    </citation>
    <scope>NUCLEOTIDE SEQUENCE [LARGE SCALE GENOMIC DNA]</scope>
    <source>
        <strain evidence="2">57_489</strain>
    </source>
</reference>
<evidence type="ECO:0000313" key="5">
    <source>
        <dbReference type="Proteomes" id="UP000057043"/>
    </source>
</evidence>
<dbReference type="EMBL" id="LGHB01000001">
    <property type="protein sequence ID" value="KUK97757.1"/>
    <property type="molecule type" value="Genomic_DNA"/>
</dbReference>
<name>A0A101IM55_9EURY</name>
<dbReference type="Pfam" id="PF00932">
    <property type="entry name" value="LTD"/>
    <property type="match status" value="1"/>
</dbReference>
<dbReference type="Proteomes" id="UP000057043">
    <property type="component" value="Unassembled WGS sequence"/>
</dbReference>
<evidence type="ECO:0000259" key="1">
    <source>
        <dbReference type="PROSITE" id="PS51841"/>
    </source>
</evidence>
<evidence type="ECO:0000313" key="2">
    <source>
        <dbReference type="EMBL" id="KUK44034.1"/>
    </source>
</evidence>
<dbReference type="InterPro" id="IPR001322">
    <property type="entry name" value="Lamin_tail_dom"/>
</dbReference>
<dbReference type="PATRIC" id="fig|301375.6.peg.1185"/>
<protein>
    <submittedName>
        <fullName evidence="3">Lipoprotein, putative</fullName>
    </submittedName>
</protein>
<dbReference type="Proteomes" id="UP000053961">
    <property type="component" value="Unassembled WGS sequence"/>
</dbReference>
<evidence type="ECO:0000313" key="3">
    <source>
        <dbReference type="EMBL" id="KUK97757.1"/>
    </source>
</evidence>
<proteinExistence type="predicted"/>
<comment type="caution">
    <text evidence="3">The sequence shown here is derived from an EMBL/GenBank/DDBJ whole genome shotgun (WGS) entry which is preliminary data.</text>
</comment>
<dbReference type="SUPFAM" id="SSF74853">
    <property type="entry name" value="Lamin A/C globular tail domain"/>
    <property type="match status" value="1"/>
</dbReference>
<organism evidence="3 4">
    <name type="scientific">Methanothrix harundinacea</name>
    <dbReference type="NCBI Taxonomy" id="301375"/>
    <lineage>
        <taxon>Archaea</taxon>
        <taxon>Methanobacteriati</taxon>
        <taxon>Methanobacteriota</taxon>
        <taxon>Stenosarchaea group</taxon>
        <taxon>Methanomicrobia</taxon>
        <taxon>Methanotrichales</taxon>
        <taxon>Methanotrichaceae</taxon>
        <taxon>Methanothrix</taxon>
    </lineage>
</organism>
<accession>A0A101IM55</accession>
<dbReference type="AlphaFoldDB" id="A0A101IM55"/>
<dbReference type="InterPro" id="IPR036415">
    <property type="entry name" value="Lamin_tail_dom_sf"/>
</dbReference>
<dbReference type="PROSITE" id="PS51841">
    <property type="entry name" value="LTD"/>
    <property type="match status" value="1"/>
</dbReference>
<gene>
    <name evidence="2" type="ORF">XD72_1613</name>
    <name evidence="3" type="ORF">XE07_0171</name>
</gene>
<evidence type="ECO:0000313" key="4">
    <source>
        <dbReference type="Proteomes" id="UP000053961"/>
    </source>
</evidence>
<sequence length="157" mass="17159">MYRISMRLLVSLFGVLAISGAGLGAVLINEVELNPPGDAVEWVELYNSGAEMVDISGWRVEIVDSDPTWTGSIRIFPGNAILAGGFYVAEGDTNWLHDTGRGIVILKTRDGIEMDKTHLLIDQSDNIFTNSRFPNGVDTDQRSDWVFGKGTKNAVNS</sequence>
<dbReference type="Gene3D" id="2.60.40.1260">
    <property type="entry name" value="Lamin Tail domain"/>
    <property type="match status" value="1"/>
</dbReference>
<reference evidence="3" key="1">
    <citation type="journal article" date="2015" name="MBio">
        <title>Genome-resolved metagenomic analysis reveals roles for candidate phyla and other microbial community members in biogeochemical transformations in oil reservoirs.</title>
        <authorList>
            <person name="Hu P."/>
            <person name="Tom L."/>
            <person name="Singh A."/>
            <person name="Thomas B.C."/>
            <person name="Baker B.J."/>
            <person name="Piceno Y.M."/>
            <person name="Andersen G.L."/>
            <person name="Banfield J.F."/>
        </authorList>
    </citation>
    <scope>NUCLEOTIDE SEQUENCE [LARGE SCALE GENOMIC DNA]</scope>
    <source>
        <strain evidence="3">56_747</strain>
    </source>
</reference>
<keyword evidence="3" id="KW-0449">Lipoprotein</keyword>
<dbReference type="EMBL" id="LGFT01000037">
    <property type="protein sequence ID" value="KUK44034.1"/>
    <property type="molecule type" value="Genomic_DNA"/>
</dbReference>
<feature type="domain" description="LTD" evidence="1">
    <location>
        <begin position="12"/>
        <end position="122"/>
    </location>
</feature>